<name>A0AAW1HF96_POPJA</name>
<dbReference type="AlphaFoldDB" id="A0AAW1HF96"/>
<evidence type="ECO:0000313" key="2">
    <source>
        <dbReference type="Proteomes" id="UP001458880"/>
    </source>
</evidence>
<reference evidence="1 2" key="1">
    <citation type="journal article" date="2024" name="BMC Genomics">
        <title>De novo assembly and annotation of Popillia japonica's genome with initial clues to its potential as an invasive pest.</title>
        <authorList>
            <person name="Cucini C."/>
            <person name="Boschi S."/>
            <person name="Funari R."/>
            <person name="Cardaioli E."/>
            <person name="Iannotti N."/>
            <person name="Marturano G."/>
            <person name="Paoli F."/>
            <person name="Bruttini M."/>
            <person name="Carapelli A."/>
            <person name="Frati F."/>
            <person name="Nardi F."/>
        </authorList>
    </citation>
    <scope>NUCLEOTIDE SEQUENCE [LARGE SCALE GENOMIC DNA]</scope>
    <source>
        <strain evidence="1">DMR45628</strain>
    </source>
</reference>
<keyword evidence="2" id="KW-1185">Reference proteome</keyword>
<gene>
    <name evidence="1" type="ORF">QE152_g40786</name>
</gene>
<sequence length="114" mass="13758">MMATRDKAKTKFINSKKSQDWEYYKELRNLTRHAINREKRAYFEYSYKTSENIWKGNLTRHAINREKRAYFEYSYKTSENIWKELNSLNITAKKQIDLPPELQDTKPLKISGKS</sequence>
<comment type="caution">
    <text evidence="1">The sequence shown here is derived from an EMBL/GenBank/DDBJ whole genome shotgun (WGS) entry which is preliminary data.</text>
</comment>
<dbReference type="EMBL" id="JASPKY010001425">
    <property type="protein sequence ID" value="KAK9674886.1"/>
    <property type="molecule type" value="Genomic_DNA"/>
</dbReference>
<dbReference type="Proteomes" id="UP001458880">
    <property type="component" value="Unassembled WGS sequence"/>
</dbReference>
<proteinExistence type="predicted"/>
<organism evidence="1 2">
    <name type="scientific">Popillia japonica</name>
    <name type="common">Japanese beetle</name>
    <dbReference type="NCBI Taxonomy" id="7064"/>
    <lineage>
        <taxon>Eukaryota</taxon>
        <taxon>Metazoa</taxon>
        <taxon>Ecdysozoa</taxon>
        <taxon>Arthropoda</taxon>
        <taxon>Hexapoda</taxon>
        <taxon>Insecta</taxon>
        <taxon>Pterygota</taxon>
        <taxon>Neoptera</taxon>
        <taxon>Endopterygota</taxon>
        <taxon>Coleoptera</taxon>
        <taxon>Polyphaga</taxon>
        <taxon>Scarabaeiformia</taxon>
        <taxon>Scarabaeidae</taxon>
        <taxon>Rutelinae</taxon>
        <taxon>Popillia</taxon>
    </lineage>
</organism>
<accession>A0AAW1HF96</accession>
<evidence type="ECO:0000313" key="1">
    <source>
        <dbReference type="EMBL" id="KAK9674886.1"/>
    </source>
</evidence>
<protein>
    <submittedName>
        <fullName evidence="1">Uncharacterized protein</fullName>
    </submittedName>
</protein>